<dbReference type="Proteomes" id="UP000789920">
    <property type="component" value="Unassembled WGS sequence"/>
</dbReference>
<reference evidence="1" key="1">
    <citation type="submission" date="2021-06" db="EMBL/GenBank/DDBJ databases">
        <authorList>
            <person name="Kallberg Y."/>
            <person name="Tangrot J."/>
            <person name="Rosling A."/>
        </authorList>
    </citation>
    <scope>NUCLEOTIDE SEQUENCE</scope>
    <source>
        <strain evidence="1">MA461A</strain>
    </source>
</reference>
<comment type="caution">
    <text evidence="1">The sequence shown here is derived from an EMBL/GenBank/DDBJ whole genome shotgun (WGS) entry which is preliminary data.</text>
</comment>
<evidence type="ECO:0000313" key="1">
    <source>
        <dbReference type="EMBL" id="CAG8524315.1"/>
    </source>
</evidence>
<accession>A0ACA9LEP1</accession>
<gene>
    <name evidence="1" type="ORF">RPERSI_LOCUS2848</name>
</gene>
<protein>
    <submittedName>
        <fullName evidence="1">11295_t:CDS:1</fullName>
    </submittedName>
</protein>
<keyword evidence="2" id="KW-1185">Reference proteome</keyword>
<sequence>MKDNDYEWWQKRATQGIKFLVDNWLYSNDKIYEESIWKELEDLCLDKMIDIELCKYCGALFGSFRHAVFEYVFKNKILPTVNSENTIVEEEDKTYHEMVTKKVFGQKLTKNHYMVIQAILHNLFDPEIVKIKFDKRYLTRKLQSFLCVVPTILAYAALFAYDPLPASFGGIYVAPDVCSVIPWR</sequence>
<evidence type="ECO:0000313" key="2">
    <source>
        <dbReference type="Proteomes" id="UP000789920"/>
    </source>
</evidence>
<organism evidence="1 2">
    <name type="scientific">Racocetra persica</name>
    <dbReference type="NCBI Taxonomy" id="160502"/>
    <lineage>
        <taxon>Eukaryota</taxon>
        <taxon>Fungi</taxon>
        <taxon>Fungi incertae sedis</taxon>
        <taxon>Mucoromycota</taxon>
        <taxon>Glomeromycotina</taxon>
        <taxon>Glomeromycetes</taxon>
        <taxon>Diversisporales</taxon>
        <taxon>Gigasporaceae</taxon>
        <taxon>Racocetra</taxon>
    </lineage>
</organism>
<dbReference type="EMBL" id="CAJVQC010003288">
    <property type="protein sequence ID" value="CAG8524315.1"/>
    <property type="molecule type" value="Genomic_DNA"/>
</dbReference>
<name>A0ACA9LEP1_9GLOM</name>
<proteinExistence type="predicted"/>